<evidence type="ECO:0000256" key="8">
    <source>
        <dbReference type="RuleBase" id="RU003857"/>
    </source>
</evidence>
<evidence type="ECO:0000256" key="7">
    <source>
        <dbReference type="ARBA" id="ARBA00023303"/>
    </source>
</evidence>
<proteinExistence type="inferred from homology"/>
<dbReference type="GO" id="GO:0015271">
    <property type="term" value="F:outward rectifier potassium channel activity"/>
    <property type="evidence" value="ECO:0007669"/>
    <property type="project" value="TreeGrafter"/>
</dbReference>
<dbReference type="Pfam" id="PF07885">
    <property type="entry name" value="Ion_trans_2"/>
    <property type="match status" value="2"/>
</dbReference>
<evidence type="ECO:0000259" key="11">
    <source>
        <dbReference type="Pfam" id="PF07885"/>
    </source>
</evidence>
<comment type="similarity">
    <text evidence="8">Belongs to the two pore domain potassium channel (TC 1.A.1.8) family.</text>
</comment>
<accession>A0A914C688</accession>
<dbReference type="PANTHER" id="PTHR11003:SF273">
    <property type="entry name" value="TWIK FAMILY OF POTASSIUM CHANNELS PROTEIN 9"/>
    <property type="match status" value="1"/>
</dbReference>
<protein>
    <submittedName>
        <fullName evidence="13">Potassium channel domain-containing protein</fullName>
    </submittedName>
</protein>
<dbReference type="GO" id="GO:0030322">
    <property type="term" value="P:stabilization of membrane potential"/>
    <property type="evidence" value="ECO:0007669"/>
    <property type="project" value="TreeGrafter"/>
</dbReference>
<dbReference type="InterPro" id="IPR003280">
    <property type="entry name" value="2pore_dom_K_chnl"/>
</dbReference>
<reference evidence="13" key="1">
    <citation type="submission" date="2022-11" db="UniProtKB">
        <authorList>
            <consortium name="WormBaseParasite"/>
        </authorList>
    </citation>
    <scope>IDENTIFICATION</scope>
</reference>
<feature type="domain" description="Potassium channel" evidence="11">
    <location>
        <begin position="288"/>
        <end position="361"/>
    </location>
</feature>
<keyword evidence="12" id="KW-1185">Reference proteome</keyword>
<evidence type="ECO:0000256" key="10">
    <source>
        <dbReference type="SAM" id="Phobius"/>
    </source>
</evidence>
<evidence type="ECO:0000256" key="3">
    <source>
        <dbReference type="ARBA" id="ARBA00022692"/>
    </source>
</evidence>
<feature type="transmembrane region" description="Helical" evidence="10">
    <location>
        <begin position="308"/>
        <end position="325"/>
    </location>
</feature>
<keyword evidence="5 8" id="KW-0406">Ion transport</keyword>
<feature type="domain" description="Potassium channel" evidence="11">
    <location>
        <begin position="163"/>
        <end position="220"/>
    </location>
</feature>
<sequence length="504" mass="56947">MMLIVSRLKTSLAEVSPFLIHAFMLISVTIYVLLGAVVMRFLENWEINEVNKKNGYFGPPKGFEAHSAKSQQKRDAGKTVLSGQELSYVAPYLHDCVETAIAKIIDLSRCSEFDPEIDIDLIDGCYRMVKIDPERALELAKSSSLSPSTGSKQKISPKESFVEEGWSFGNSLVFTFTLITTIGYGHIAPVTIEGRIFCMIYGVIGVPLALLTMADVGLFLNKLIKKLVEFEFWIKNFIVGGCKFRKKKAKSVQIEVDASKNEEEEEEEMDEPPPERSIPETINLIVTFFIYLVIGAATLSMYEPEMSFFKAFYFNFVTLTTIGLGDITPRRFNYLGITFVYITIGLALTTIVIEIAADYLKKLHYFGRKLESVAEVEVWFGGKKMKLKNLIKNLGDQFNIPVEQLRNLNLEDFVETALKVEEGEVENLRDQKVPTPLSSHRDSSIKPFSYRDLRRPEEGSIIFADDKSLMTGKTDRSRLDTSRTVITSRTRKSYDTSTSSSTLR</sequence>
<evidence type="ECO:0000256" key="4">
    <source>
        <dbReference type="ARBA" id="ARBA00022989"/>
    </source>
</evidence>
<feature type="transmembrane region" description="Helical" evidence="10">
    <location>
        <begin position="282"/>
        <end position="302"/>
    </location>
</feature>
<dbReference type="PRINTS" id="PR01333">
    <property type="entry name" value="2POREKCHANEL"/>
</dbReference>
<comment type="subcellular location">
    <subcellularLocation>
        <location evidence="1">Membrane</location>
        <topology evidence="1">Multi-pass membrane protein</topology>
    </subcellularLocation>
</comment>
<dbReference type="PANTHER" id="PTHR11003">
    <property type="entry name" value="POTASSIUM CHANNEL, SUBFAMILY K"/>
    <property type="match status" value="1"/>
</dbReference>
<evidence type="ECO:0000256" key="1">
    <source>
        <dbReference type="ARBA" id="ARBA00004141"/>
    </source>
</evidence>
<keyword evidence="2 8" id="KW-0813">Transport</keyword>
<evidence type="ECO:0000256" key="2">
    <source>
        <dbReference type="ARBA" id="ARBA00022448"/>
    </source>
</evidence>
<evidence type="ECO:0000256" key="9">
    <source>
        <dbReference type="SAM" id="MobiDB-lite"/>
    </source>
</evidence>
<evidence type="ECO:0000256" key="5">
    <source>
        <dbReference type="ARBA" id="ARBA00023065"/>
    </source>
</evidence>
<dbReference type="GO" id="GO:0022841">
    <property type="term" value="F:potassium ion leak channel activity"/>
    <property type="evidence" value="ECO:0007669"/>
    <property type="project" value="TreeGrafter"/>
</dbReference>
<evidence type="ECO:0000256" key="6">
    <source>
        <dbReference type="ARBA" id="ARBA00023136"/>
    </source>
</evidence>
<feature type="transmembrane region" description="Helical" evidence="10">
    <location>
        <begin position="20"/>
        <end position="42"/>
    </location>
</feature>
<feature type="compositionally biased region" description="Acidic residues" evidence="9">
    <location>
        <begin position="262"/>
        <end position="272"/>
    </location>
</feature>
<keyword evidence="4 10" id="KW-1133">Transmembrane helix</keyword>
<dbReference type="Gene3D" id="1.10.287.70">
    <property type="match status" value="1"/>
</dbReference>
<dbReference type="SUPFAM" id="SSF81324">
    <property type="entry name" value="Voltage-gated potassium channels"/>
    <property type="match status" value="2"/>
</dbReference>
<organism evidence="12 13">
    <name type="scientific">Acrobeloides nanus</name>
    <dbReference type="NCBI Taxonomy" id="290746"/>
    <lineage>
        <taxon>Eukaryota</taxon>
        <taxon>Metazoa</taxon>
        <taxon>Ecdysozoa</taxon>
        <taxon>Nematoda</taxon>
        <taxon>Chromadorea</taxon>
        <taxon>Rhabditida</taxon>
        <taxon>Tylenchina</taxon>
        <taxon>Cephalobomorpha</taxon>
        <taxon>Cephaloboidea</taxon>
        <taxon>Cephalobidae</taxon>
        <taxon>Acrobeloides</taxon>
    </lineage>
</organism>
<dbReference type="WBParaSite" id="ACRNAN_Path_376.g1440.t1">
    <property type="protein sequence ID" value="ACRNAN_Path_376.g1440.t1"/>
    <property type="gene ID" value="ACRNAN_Path_376.g1440"/>
</dbReference>
<evidence type="ECO:0000313" key="13">
    <source>
        <dbReference type="WBParaSite" id="ACRNAN_Path_376.g1440.t1"/>
    </source>
</evidence>
<keyword evidence="3 8" id="KW-0812">Transmembrane</keyword>
<dbReference type="InterPro" id="IPR013099">
    <property type="entry name" value="K_chnl_dom"/>
</dbReference>
<evidence type="ECO:0000313" key="12">
    <source>
        <dbReference type="Proteomes" id="UP000887540"/>
    </source>
</evidence>
<dbReference type="GO" id="GO:0005886">
    <property type="term" value="C:plasma membrane"/>
    <property type="evidence" value="ECO:0007669"/>
    <property type="project" value="TreeGrafter"/>
</dbReference>
<feature type="transmembrane region" description="Helical" evidence="10">
    <location>
        <begin position="199"/>
        <end position="220"/>
    </location>
</feature>
<keyword evidence="6 10" id="KW-0472">Membrane</keyword>
<dbReference type="Proteomes" id="UP000887540">
    <property type="component" value="Unplaced"/>
</dbReference>
<feature type="transmembrane region" description="Helical" evidence="10">
    <location>
        <begin position="168"/>
        <end position="187"/>
    </location>
</feature>
<name>A0A914C688_9BILA</name>
<dbReference type="AlphaFoldDB" id="A0A914C688"/>
<feature type="region of interest" description="Disordered" evidence="9">
    <location>
        <begin position="256"/>
        <end position="277"/>
    </location>
</feature>
<feature type="transmembrane region" description="Helical" evidence="10">
    <location>
        <begin position="332"/>
        <end position="353"/>
    </location>
</feature>
<keyword evidence="7 8" id="KW-0407">Ion channel</keyword>